<comment type="caution">
    <text evidence="1">The sequence shown here is derived from an EMBL/GenBank/DDBJ whole genome shotgun (WGS) entry which is preliminary data.</text>
</comment>
<protein>
    <submittedName>
        <fullName evidence="1">Uncharacterized protein</fullName>
    </submittedName>
</protein>
<evidence type="ECO:0000313" key="2">
    <source>
        <dbReference type="Proteomes" id="UP000070376"/>
    </source>
</evidence>
<dbReference type="PATRIC" id="fig|1398.22.peg.261"/>
<sequence length="118" mass="13929">MKTVKFTISFFLLFTGMMIISESHVFYLNDFYTPFDHTTLYLQPNTTEKEMIHDIIDSANRNHVEVFTYTSSPRTTFLTEFDIYGTTGVQPYIKRHLNISEKNTKAYFLKIWCSIFAI</sequence>
<dbReference type="Proteomes" id="UP000070376">
    <property type="component" value="Unassembled WGS sequence"/>
</dbReference>
<proteinExistence type="predicted"/>
<dbReference type="AlphaFoldDB" id="A0A133L1D4"/>
<gene>
    <name evidence="1" type="ORF">HMPREF3213_00263</name>
</gene>
<name>A0A133L1D4_HEYCO</name>
<organism evidence="1 2">
    <name type="scientific">Heyndrickxia coagulans</name>
    <name type="common">Weizmannia coagulans</name>
    <dbReference type="NCBI Taxonomy" id="1398"/>
    <lineage>
        <taxon>Bacteria</taxon>
        <taxon>Bacillati</taxon>
        <taxon>Bacillota</taxon>
        <taxon>Bacilli</taxon>
        <taxon>Bacillales</taxon>
        <taxon>Bacillaceae</taxon>
        <taxon>Heyndrickxia</taxon>
    </lineage>
</organism>
<evidence type="ECO:0000313" key="1">
    <source>
        <dbReference type="EMBL" id="KWZ85753.1"/>
    </source>
</evidence>
<reference evidence="2" key="1">
    <citation type="submission" date="2016-01" db="EMBL/GenBank/DDBJ databases">
        <authorList>
            <person name="Mitreva M."/>
            <person name="Pepin K.H."/>
            <person name="Mihindukulasuriya K.A."/>
            <person name="Fulton R."/>
            <person name="Fronick C."/>
            <person name="O'Laughlin M."/>
            <person name="Miner T."/>
            <person name="Herter B."/>
            <person name="Rosa B.A."/>
            <person name="Cordes M."/>
            <person name="Tomlinson C."/>
            <person name="Wollam A."/>
            <person name="Palsikar V.B."/>
            <person name="Mardis E.R."/>
            <person name="Wilson R.K."/>
        </authorList>
    </citation>
    <scope>NUCLEOTIDE SEQUENCE [LARGE SCALE GENOMIC DNA]</scope>
    <source>
        <strain evidence="2">GED7749B</strain>
    </source>
</reference>
<dbReference type="EMBL" id="LRPN01000011">
    <property type="protein sequence ID" value="KWZ85753.1"/>
    <property type="molecule type" value="Genomic_DNA"/>
</dbReference>
<accession>A0A133L1D4</accession>
<dbReference type="RefSeq" id="WP_017550873.1">
    <property type="nucleotide sequence ID" value="NZ_CP120208.1"/>
</dbReference>